<dbReference type="PRINTS" id="PR00080">
    <property type="entry name" value="SDRFAMILY"/>
</dbReference>
<keyword evidence="2" id="KW-0560">Oxidoreductase</keyword>
<dbReference type="SMART" id="SM00822">
    <property type="entry name" value="PKS_KR"/>
    <property type="match status" value="1"/>
</dbReference>
<dbReference type="RefSeq" id="WP_312746369.1">
    <property type="nucleotide sequence ID" value="NZ_CP116968.1"/>
</dbReference>
<evidence type="ECO:0000259" key="4">
    <source>
        <dbReference type="SMART" id="SM00822"/>
    </source>
</evidence>
<dbReference type="KEGG" id="nneo:PQG83_02410"/>
<dbReference type="PANTHER" id="PTHR48107:SF16">
    <property type="entry name" value="NADPH-DEPENDENT ALDEHYDE REDUCTASE 1, CHLOROPLASTIC"/>
    <property type="match status" value="1"/>
</dbReference>
<dbReference type="PANTHER" id="PTHR48107">
    <property type="entry name" value="NADPH-DEPENDENT ALDEHYDE REDUCTASE-LIKE PROTEIN, CHLOROPLASTIC-RELATED"/>
    <property type="match status" value="1"/>
</dbReference>
<dbReference type="SUPFAM" id="SSF51735">
    <property type="entry name" value="NAD(P)-binding Rossmann-fold domains"/>
    <property type="match status" value="1"/>
</dbReference>
<evidence type="ECO:0000256" key="1">
    <source>
        <dbReference type="ARBA" id="ARBA00006484"/>
    </source>
</evidence>
<evidence type="ECO:0000256" key="2">
    <source>
        <dbReference type="ARBA" id="ARBA00023002"/>
    </source>
</evidence>
<dbReference type="InterPro" id="IPR002347">
    <property type="entry name" value="SDR_fam"/>
</dbReference>
<feature type="compositionally biased region" description="Basic and acidic residues" evidence="3">
    <location>
        <begin position="1"/>
        <end position="10"/>
    </location>
</feature>
<evidence type="ECO:0000256" key="3">
    <source>
        <dbReference type="SAM" id="MobiDB-lite"/>
    </source>
</evidence>
<dbReference type="AlphaFoldDB" id="A0AA96GJL7"/>
<accession>A0AA96GJL7</accession>
<dbReference type="InterPro" id="IPR057326">
    <property type="entry name" value="KR_dom"/>
</dbReference>
<dbReference type="EMBL" id="CP116968">
    <property type="protein sequence ID" value="WNM62618.1"/>
    <property type="molecule type" value="Genomic_DNA"/>
</dbReference>
<keyword evidence="6" id="KW-1185">Reference proteome</keyword>
<comment type="similarity">
    <text evidence="1">Belongs to the short-chain dehydrogenases/reductases (SDR) family.</text>
</comment>
<dbReference type="GO" id="GO:0016614">
    <property type="term" value="F:oxidoreductase activity, acting on CH-OH group of donors"/>
    <property type="evidence" value="ECO:0007669"/>
    <property type="project" value="UniProtKB-ARBA"/>
</dbReference>
<dbReference type="Pfam" id="PF13561">
    <property type="entry name" value="adh_short_C2"/>
    <property type="match status" value="1"/>
</dbReference>
<sequence length="307" mass="33751">MDKSTTEKASRSGLQDDPNPFVDERTQDGVPSQQQPWPGQEADMRPKADHGEESYRGSGKLTGRTALITGGDSGIGRAIAIAFAREGADVAITYYNEQDDAEETYRWVTQAGQRGLAFSGDLRERDHCRHVVEQTVREFGRLNILVNNAAFHSETSDFLDITPEQLDQTFYTNVYASIWMAQAALPHMQEGDVILNTGSVVALKGNSHLLDYAATKAAIHNFTHSLAQVVAERGIRVNCVAPGPVWTPLIPSTRKEEAVKDFGSNTFWKRPAQPAEIAPSYVFLASSDARYYTGEILAPTGLAFTTR</sequence>
<dbReference type="InterPro" id="IPR036291">
    <property type="entry name" value="NAD(P)-bd_dom_sf"/>
</dbReference>
<protein>
    <submittedName>
        <fullName evidence="5">SDR family oxidoreductase</fullName>
    </submittedName>
</protein>
<organism evidence="5 6">
    <name type="scientific">Candidatus Nitrospira neomarina</name>
    <dbReference type="NCBI Taxonomy" id="3020899"/>
    <lineage>
        <taxon>Bacteria</taxon>
        <taxon>Pseudomonadati</taxon>
        <taxon>Nitrospirota</taxon>
        <taxon>Nitrospiria</taxon>
        <taxon>Nitrospirales</taxon>
        <taxon>Nitrospiraceae</taxon>
        <taxon>Nitrospira</taxon>
    </lineage>
</organism>
<dbReference type="Gene3D" id="3.40.50.720">
    <property type="entry name" value="NAD(P)-binding Rossmann-like Domain"/>
    <property type="match status" value="1"/>
</dbReference>
<dbReference type="PRINTS" id="PR00081">
    <property type="entry name" value="GDHRDH"/>
</dbReference>
<dbReference type="PROSITE" id="PS00061">
    <property type="entry name" value="ADH_SHORT"/>
    <property type="match status" value="1"/>
</dbReference>
<dbReference type="FunFam" id="3.40.50.720:FF:000084">
    <property type="entry name" value="Short-chain dehydrogenase reductase"/>
    <property type="match status" value="1"/>
</dbReference>
<feature type="region of interest" description="Disordered" evidence="3">
    <location>
        <begin position="1"/>
        <end position="65"/>
    </location>
</feature>
<evidence type="ECO:0000313" key="5">
    <source>
        <dbReference type="EMBL" id="WNM62618.1"/>
    </source>
</evidence>
<dbReference type="InterPro" id="IPR020904">
    <property type="entry name" value="Sc_DH/Rdtase_CS"/>
</dbReference>
<feature type="domain" description="Ketoreductase" evidence="4">
    <location>
        <begin position="64"/>
        <end position="249"/>
    </location>
</feature>
<proteinExistence type="inferred from homology"/>
<name>A0AA96GJL7_9BACT</name>
<dbReference type="Proteomes" id="UP001302494">
    <property type="component" value="Chromosome"/>
</dbReference>
<reference evidence="5 6" key="1">
    <citation type="submission" date="2023-01" db="EMBL/GenBank/DDBJ databases">
        <title>Cultivation and genomic characterization of new, ubiquitous marine nitrite-oxidizing bacteria from the Nitrospirales.</title>
        <authorList>
            <person name="Mueller A.J."/>
            <person name="Daebeler A."/>
            <person name="Herbold C.W."/>
            <person name="Kirkegaard R.H."/>
            <person name="Daims H."/>
        </authorList>
    </citation>
    <scope>NUCLEOTIDE SEQUENCE [LARGE SCALE GENOMIC DNA]</scope>
    <source>
        <strain evidence="5 6">DK</strain>
    </source>
</reference>
<feature type="compositionally biased region" description="Basic and acidic residues" evidence="3">
    <location>
        <begin position="42"/>
        <end position="55"/>
    </location>
</feature>
<gene>
    <name evidence="5" type="ORF">PQG83_02410</name>
</gene>
<evidence type="ECO:0000313" key="6">
    <source>
        <dbReference type="Proteomes" id="UP001302494"/>
    </source>
</evidence>